<keyword evidence="1" id="KW-0732">Signal</keyword>
<feature type="signal peptide" evidence="1">
    <location>
        <begin position="1"/>
        <end position="20"/>
    </location>
</feature>
<comment type="caution">
    <text evidence="3">The sequence shown here is derived from an EMBL/GenBank/DDBJ whole genome shotgun (WGS) entry which is preliminary data.</text>
</comment>
<dbReference type="RefSeq" id="WP_204465843.1">
    <property type="nucleotide sequence ID" value="NZ_JAFBCV010000004.1"/>
</dbReference>
<protein>
    <recommendedName>
        <fullName evidence="2">Intracellular proteinase inhibitor BsuPI domain-containing protein</fullName>
    </recommendedName>
</protein>
<reference evidence="3" key="1">
    <citation type="submission" date="2021-01" db="EMBL/GenBank/DDBJ databases">
        <title>Genomic Encyclopedia of Type Strains, Phase IV (KMG-IV): sequencing the most valuable type-strain genomes for metagenomic binning, comparative biology and taxonomic classification.</title>
        <authorList>
            <person name="Goeker M."/>
        </authorList>
    </citation>
    <scope>NUCLEOTIDE SEQUENCE</scope>
    <source>
        <strain evidence="3">DSM 21943</strain>
    </source>
</reference>
<dbReference type="InterPro" id="IPR020481">
    <property type="entry name" value="Intracell_prot_inh_BsuPI"/>
</dbReference>
<dbReference type="Pfam" id="PF12690">
    <property type="entry name" value="BsuPI"/>
    <property type="match status" value="1"/>
</dbReference>
<accession>A0ABS2SUY1</accession>
<evidence type="ECO:0000313" key="3">
    <source>
        <dbReference type="EMBL" id="MBM7838620.1"/>
    </source>
</evidence>
<dbReference type="PROSITE" id="PS51257">
    <property type="entry name" value="PROKAR_LIPOPROTEIN"/>
    <property type="match status" value="1"/>
</dbReference>
<sequence length="167" mass="18943">MKAWKLYVASLFLFTLVACGGQPEDEEDPNIPTGGDSTVEEPWLFNVDYQIVDDHLNVDMYVENNTDDVQTLVFTSGQMFEITLVNSEDEEVYRFSDDQMFTQSIQERNYEAGETADFRESIPLENIAAGTYMMTVELTVSEETKNVSDNPSAFTQSVEVEISQTEE</sequence>
<evidence type="ECO:0000259" key="2">
    <source>
        <dbReference type="Pfam" id="PF12690"/>
    </source>
</evidence>
<keyword evidence="4" id="KW-1185">Reference proteome</keyword>
<gene>
    <name evidence="3" type="ORF">JOC54_001876</name>
</gene>
<evidence type="ECO:0000313" key="4">
    <source>
        <dbReference type="Proteomes" id="UP001179280"/>
    </source>
</evidence>
<name>A0ABS2SUY1_9BACI</name>
<dbReference type="Gene3D" id="2.60.40.2360">
    <property type="entry name" value="Intracellular proteinase inhibitor BsuPI"/>
    <property type="match status" value="1"/>
</dbReference>
<evidence type="ECO:0000256" key="1">
    <source>
        <dbReference type="SAM" id="SignalP"/>
    </source>
</evidence>
<feature type="domain" description="Intracellular proteinase inhibitor BsuPI" evidence="2">
    <location>
        <begin position="45"/>
        <end position="142"/>
    </location>
</feature>
<dbReference type="EMBL" id="JAFBCV010000004">
    <property type="protein sequence ID" value="MBM7838620.1"/>
    <property type="molecule type" value="Genomic_DNA"/>
</dbReference>
<feature type="chain" id="PRO_5047132376" description="Intracellular proteinase inhibitor BsuPI domain-containing protein" evidence="1">
    <location>
        <begin position="21"/>
        <end position="167"/>
    </location>
</feature>
<proteinExistence type="predicted"/>
<dbReference type="Proteomes" id="UP001179280">
    <property type="component" value="Unassembled WGS sequence"/>
</dbReference>
<organism evidence="3 4">
    <name type="scientific">Shouchella xiaoxiensis</name>
    <dbReference type="NCBI Taxonomy" id="766895"/>
    <lineage>
        <taxon>Bacteria</taxon>
        <taxon>Bacillati</taxon>
        <taxon>Bacillota</taxon>
        <taxon>Bacilli</taxon>
        <taxon>Bacillales</taxon>
        <taxon>Bacillaceae</taxon>
        <taxon>Shouchella</taxon>
    </lineage>
</organism>
<dbReference type="InterPro" id="IPR038144">
    <property type="entry name" value="IPI"/>
</dbReference>